<dbReference type="CDD" id="cd00102">
    <property type="entry name" value="IPT"/>
    <property type="match status" value="1"/>
</dbReference>
<keyword evidence="1" id="KW-0472">Membrane</keyword>
<accession>A2FM79</accession>
<dbReference type="VEuPathDB" id="TrichDB:TVAG_024210"/>
<dbReference type="SMR" id="A2FM79"/>
<dbReference type="Proteomes" id="UP000001542">
    <property type="component" value="Unassembled WGS sequence"/>
</dbReference>
<dbReference type="EMBL" id="DS113882">
    <property type="protein sequence ID" value="EAX93977.1"/>
    <property type="molecule type" value="Genomic_DNA"/>
</dbReference>
<dbReference type="RefSeq" id="XP_001306907.1">
    <property type="nucleotide sequence ID" value="XM_001306906.1"/>
</dbReference>
<feature type="transmembrane region" description="Helical" evidence="1">
    <location>
        <begin position="112"/>
        <end position="132"/>
    </location>
</feature>
<evidence type="ECO:0000256" key="1">
    <source>
        <dbReference type="SAM" id="Phobius"/>
    </source>
</evidence>
<keyword evidence="1" id="KW-0812">Transmembrane</keyword>
<evidence type="ECO:0000313" key="3">
    <source>
        <dbReference type="EMBL" id="EAX93977.1"/>
    </source>
</evidence>
<dbReference type="Pfam" id="PF01833">
    <property type="entry name" value="TIG"/>
    <property type="match status" value="1"/>
</dbReference>
<dbReference type="AlphaFoldDB" id="A2FM79"/>
<dbReference type="InParanoid" id="A2FM79"/>
<evidence type="ECO:0000259" key="2">
    <source>
        <dbReference type="Pfam" id="PF01833"/>
    </source>
</evidence>
<dbReference type="InterPro" id="IPR014756">
    <property type="entry name" value="Ig_E-set"/>
</dbReference>
<dbReference type="InterPro" id="IPR013783">
    <property type="entry name" value="Ig-like_fold"/>
</dbReference>
<keyword evidence="4" id="KW-1185">Reference proteome</keyword>
<keyword evidence="1" id="KW-1133">Transmembrane helix</keyword>
<gene>
    <name evidence="3" type="ORF">TVAG_024210</name>
</gene>
<reference evidence="3" key="1">
    <citation type="submission" date="2006-10" db="EMBL/GenBank/DDBJ databases">
        <authorList>
            <person name="Amadeo P."/>
            <person name="Zhao Q."/>
            <person name="Wortman J."/>
            <person name="Fraser-Liggett C."/>
            <person name="Carlton J."/>
        </authorList>
    </citation>
    <scope>NUCLEOTIDE SEQUENCE</scope>
    <source>
        <strain evidence="3">G3</strain>
    </source>
</reference>
<dbReference type="SUPFAM" id="SSF81296">
    <property type="entry name" value="E set domains"/>
    <property type="match status" value="1"/>
</dbReference>
<organism evidence="3 4">
    <name type="scientific">Trichomonas vaginalis (strain ATCC PRA-98 / G3)</name>
    <dbReference type="NCBI Taxonomy" id="412133"/>
    <lineage>
        <taxon>Eukaryota</taxon>
        <taxon>Metamonada</taxon>
        <taxon>Parabasalia</taxon>
        <taxon>Trichomonadida</taxon>
        <taxon>Trichomonadidae</taxon>
        <taxon>Trichomonas</taxon>
    </lineage>
</organism>
<reference evidence="3" key="2">
    <citation type="journal article" date="2007" name="Science">
        <title>Draft genome sequence of the sexually transmitted pathogen Trichomonas vaginalis.</title>
        <authorList>
            <person name="Carlton J.M."/>
            <person name="Hirt R.P."/>
            <person name="Silva J.C."/>
            <person name="Delcher A.L."/>
            <person name="Schatz M."/>
            <person name="Zhao Q."/>
            <person name="Wortman J.R."/>
            <person name="Bidwell S.L."/>
            <person name="Alsmark U.C.M."/>
            <person name="Besteiro S."/>
            <person name="Sicheritz-Ponten T."/>
            <person name="Noel C.J."/>
            <person name="Dacks J.B."/>
            <person name="Foster P.G."/>
            <person name="Simillion C."/>
            <person name="Van de Peer Y."/>
            <person name="Miranda-Saavedra D."/>
            <person name="Barton G.J."/>
            <person name="Westrop G.D."/>
            <person name="Mueller S."/>
            <person name="Dessi D."/>
            <person name="Fiori P.L."/>
            <person name="Ren Q."/>
            <person name="Paulsen I."/>
            <person name="Zhang H."/>
            <person name="Bastida-Corcuera F.D."/>
            <person name="Simoes-Barbosa A."/>
            <person name="Brown M.T."/>
            <person name="Hayes R.D."/>
            <person name="Mukherjee M."/>
            <person name="Okumura C.Y."/>
            <person name="Schneider R."/>
            <person name="Smith A.J."/>
            <person name="Vanacova S."/>
            <person name="Villalvazo M."/>
            <person name="Haas B.J."/>
            <person name="Pertea M."/>
            <person name="Feldblyum T.V."/>
            <person name="Utterback T.R."/>
            <person name="Shu C.L."/>
            <person name="Osoegawa K."/>
            <person name="de Jong P.J."/>
            <person name="Hrdy I."/>
            <person name="Horvathova L."/>
            <person name="Zubacova Z."/>
            <person name="Dolezal P."/>
            <person name="Malik S.B."/>
            <person name="Logsdon J.M. Jr."/>
            <person name="Henze K."/>
            <person name="Gupta A."/>
            <person name="Wang C.C."/>
            <person name="Dunne R.L."/>
            <person name="Upcroft J.A."/>
            <person name="Upcroft P."/>
            <person name="White O."/>
            <person name="Salzberg S.L."/>
            <person name="Tang P."/>
            <person name="Chiu C.-H."/>
            <person name="Lee Y.-S."/>
            <person name="Embley T.M."/>
            <person name="Coombs G.H."/>
            <person name="Mottram J.C."/>
            <person name="Tachezy J."/>
            <person name="Fraser-Liggett C.M."/>
            <person name="Johnson P.J."/>
        </authorList>
    </citation>
    <scope>NUCLEOTIDE SEQUENCE [LARGE SCALE GENOMIC DNA]</scope>
    <source>
        <strain evidence="3">G3</strain>
    </source>
</reference>
<dbReference type="Gene3D" id="2.60.40.10">
    <property type="entry name" value="Immunoglobulins"/>
    <property type="match status" value="1"/>
</dbReference>
<protein>
    <recommendedName>
        <fullName evidence="2">IPT/TIG domain-containing protein</fullName>
    </recommendedName>
</protein>
<sequence>MLIFLFSLISSFEIKRIGIKDIKPSEGPTEGGTVVTVSLNTSVQYLQVYCRFNFNTVIEKIEKDTITCVTPKHDAGKVQLRISFDNNDYDDIPYTEFTYFIPDSVKRKSRMAFVFVLITLIIVVVLTLVLLFKSPMSRVNPEEDAPLLNSHKNPL</sequence>
<dbReference type="InterPro" id="IPR002909">
    <property type="entry name" value="IPT_dom"/>
</dbReference>
<feature type="domain" description="IPT/TIG" evidence="2">
    <location>
        <begin position="19"/>
        <end position="90"/>
    </location>
</feature>
<name>A2FM79_TRIV3</name>
<evidence type="ECO:0000313" key="4">
    <source>
        <dbReference type="Proteomes" id="UP000001542"/>
    </source>
</evidence>
<dbReference type="VEuPathDB" id="TrichDB:TVAGG3_0716760"/>
<dbReference type="KEGG" id="tva:4751699"/>
<proteinExistence type="predicted"/>